<dbReference type="EMBL" id="HBEC01035426">
    <property type="protein sequence ID" value="CAD8302222.1"/>
    <property type="molecule type" value="Transcribed_RNA"/>
</dbReference>
<name>A0A7R9VQK7_9CHLO</name>
<keyword evidence="2" id="KW-0732">Signal</keyword>
<evidence type="ECO:0000256" key="2">
    <source>
        <dbReference type="SAM" id="SignalP"/>
    </source>
</evidence>
<evidence type="ECO:0000313" key="3">
    <source>
        <dbReference type="EMBL" id="CAD8302222.1"/>
    </source>
</evidence>
<keyword evidence="1" id="KW-0472">Membrane</keyword>
<accession>A0A7R9VQK7</accession>
<gene>
    <name evidence="3" type="ORF">CEUR00632_LOCUS16457</name>
</gene>
<feature type="chain" id="PRO_5030807987" evidence="2">
    <location>
        <begin position="19"/>
        <end position="323"/>
    </location>
</feature>
<evidence type="ECO:0000256" key="1">
    <source>
        <dbReference type="SAM" id="Phobius"/>
    </source>
</evidence>
<organism evidence="3">
    <name type="scientific">Chlamydomonas euryale</name>
    <dbReference type="NCBI Taxonomy" id="1486919"/>
    <lineage>
        <taxon>Eukaryota</taxon>
        <taxon>Viridiplantae</taxon>
        <taxon>Chlorophyta</taxon>
        <taxon>core chlorophytes</taxon>
        <taxon>Chlorophyceae</taxon>
        <taxon>CS clade</taxon>
        <taxon>Chlamydomonadales</taxon>
        <taxon>Chlamydomonadaceae</taxon>
        <taxon>Chlamydomonas</taxon>
    </lineage>
</organism>
<feature type="signal peptide" evidence="2">
    <location>
        <begin position="1"/>
        <end position="18"/>
    </location>
</feature>
<feature type="transmembrane region" description="Helical" evidence="1">
    <location>
        <begin position="195"/>
        <end position="217"/>
    </location>
</feature>
<keyword evidence="1" id="KW-1133">Transmembrane helix</keyword>
<keyword evidence="1" id="KW-0812">Transmembrane</keyword>
<feature type="transmembrane region" description="Helical" evidence="1">
    <location>
        <begin position="140"/>
        <end position="163"/>
    </location>
</feature>
<protein>
    <submittedName>
        <fullName evidence="3">Uncharacterized protein</fullName>
    </submittedName>
</protein>
<sequence>MGWLLLGLTDLAARHACGADLAARHVSGLAGAAADCTEDGAWAWLTGGAAKREAAAAAARLLCRAHLLTSTRAVLAYDLTLGSLGLWLTLSAARGFAGHSRVVNDASGALDAHATVTVSEMHEHLFYQGLNLCQITFLHLMHGLPGLAARLAALGVVTAPWLLRSHFPVNRFSDNYRGKPVTLTRVMYRVKKYQYLLYKHCLLHGLNVCVALSGVALPTAPHFRLYWLSLNAAYVLEFFLQTLVKMRHMRQSTMLALNQLLMLITTAPALRLIASEVSLPAAALSAALNVASSRGGRWKELRNVALTTGAAALWRAMPPVRAV</sequence>
<reference evidence="3" key="1">
    <citation type="submission" date="2021-01" db="EMBL/GenBank/DDBJ databases">
        <authorList>
            <person name="Corre E."/>
            <person name="Pelletier E."/>
            <person name="Niang G."/>
            <person name="Scheremetjew M."/>
            <person name="Finn R."/>
            <person name="Kale V."/>
            <person name="Holt S."/>
            <person name="Cochrane G."/>
            <person name="Meng A."/>
            <person name="Brown T."/>
            <person name="Cohen L."/>
        </authorList>
    </citation>
    <scope>NUCLEOTIDE SEQUENCE</scope>
    <source>
        <strain evidence="3">CCMP219</strain>
    </source>
</reference>
<proteinExistence type="predicted"/>
<feature type="transmembrane region" description="Helical" evidence="1">
    <location>
        <begin position="223"/>
        <end position="243"/>
    </location>
</feature>
<dbReference type="AlphaFoldDB" id="A0A7R9VQK7"/>